<organism evidence="9 10">
    <name type="scientific">Candidatus Weimeria bifida</name>
    <dbReference type="NCBI Taxonomy" id="2599074"/>
    <lineage>
        <taxon>Bacteria</taxon>
        <taxon>Bacillati</taxon>
        <taxon>Bacillota</taxon>
        <taxon>Clostridia</taxon>
        <taxon>Lachnospirales</taxon>
        <taxon>Lachnospiraceae</taxon>
        <taxon>Candidatus Weimeria</taxon>
    </lineage>
</organism>
<dbReference type="GO" id="GO:0006465">
    <property type="term" value="P:signal peptide processing"/>
    <property type="evidence" value="ECO:0007669"/>
    <property type="project" value="InterPro"/>
</dbReference>
<dbReference type="PANTHER" id="PTHR43390:SF1">
    <property type="entry name" value="CHLOROPLAST PROCESSING PEPTIDASE"/>
    <property type="match status" value="1"/>
</dbReference>
<evidence type="ECO:0000313" key="10">
    <source>
        <dbReference type="Proteomes" id="UP000460257"/>
    </source>
</evidence>
<keyword evidence="10" id="KW-1185">Reference proteome</keyword>
<comment type="subcellular location">
    <subcellularLocation>
        <location evidence="2">Cell membrane</location>
        <topology evidence="2">Single-pass type II membrane protein</topology>
    </subcellularLocation>
    <subcellularLocation>
        <location evidence="7">Membrane</location>
        <topology evidence="7">Single-pass type II membrane protein</topology>
    </subcellularLocation>
</comment>
<dbReference type="Gene3D" id="2.10.109.10">
    <property type="entry name" value="Umud Fragment, subunit A"/>
    <property type="match status" value="1"/>
</dbReference>
<dbReference type="InterPro" id="IPR036286">
    <property type="entry name" value="LexA/Signal_pep-like_sf"/>
</dbReference>
<feature type="active site" evidence="6">
    <location>
        <position position="74"/>
    </location>
</feature>
<gene>
    <name evidence="9" type="primary">lepB</name>
    <name evidence="9" type="ORF">FRC54_08495</name>
</gene>
<dbReference type="GO" id="GO:0009003">
    <property type="term" value="F:signal peptidase activity"/>
    <property type="evidence" value="ECO:0007669"/>
    <property type="project" value="UniProtKB-EC"/>
</dbReference>
<evidence type="ECO:0000256" key="1">
    <source>
        <dbReference type="ARBA" id="ARBA00000677"/>
    </source>
</evidence>
<evidence type="ECO:0000256" key="6">
    <source>
        <dbReference type="PIRSR" id="PIRSR600223-1"/>
    </source>
</evidence>
<dbReference type="Pfam" id="PF10502">
    <property type="entry name" value="Peptidase_S26"/>
    <property type="match status" value="1"/>
</dbReference>
<evidence type="ECO:0000256" key="7">
    <source>
        <dbReference type="RuleBase" id="RU362042"/>
    </source>
</evidence>
<name>A0A6N7J1J7_9FIRM</name>
<comment type="similarity">
    <text evidence="3 7">Belongs to the peptidase S26 family.</text>
</comment>
<comment type="catalytic activity">
    <reaction evidence="1 7">
        <text>Cleavage of hydrophobic, N-terminal signal or leader sequences from secreted and periplasmic proteins.</text>
        <dbReference type="EC" id="3.4.21.89"/>
    </reaction>
</comment>
<evidence type="ECO:0000256" key="2">
    <source>
        <dbReference type="ARBA" id="ARBA00004401"/>
    </source>
</evidence>
<protein>
    <recommendedName>
        <fullName evidence="4 7">Signal peptidase I</fullName>
        <ecNumber evidence="4 7">3.4.21.89</ecNumber>
    </recommendedName>
</protein>
<dbReference type="PROSITE" id="PS00760">
    <property type="entry name" value="SPASE_I_2"/>
    <property type="match status" value="1"/>
</dbReference>
<dbReference type="Proteomes" id="UP000460257">
    <property type="component" value="Unassembled WGS sequence"/>
</dbReference>
<dbReference type="EC" id="3.4.21.89" evidence="4 7"/>
<dbReference type="AlphaFoldDB" id="A0A6N7J1J7"/>
<dbReference type="PROSITE" id="PS00761">
    <property type="entry name" value="SPASE_I_3"/>
    <property type="match status" value="1"/>
</dbReference>
<evidence type="ECO:0000259" key="8">
    <source>
        <dbReference type="Pfam" id="PF10502"/>
    </source>
</evidence>
<dbReference type="InterPro" id="IPR000223">
    <property type="entry name" value="Pept_S26A_signal_pept_1"/>
</dbReference>
<evidence type="ECO:0000313" key="9">
    <source>
        <dbReference type="EMBL" id="MQN01925.1"/>
    </source>
</evidence>
<reference evidence="9" key="1">
    <citation type="journal article" date="2020" name="Appl. Environ. Microbiol.">
        <title>Medium-Chain Fatty Acid Synthesis by 'Candidatus Weimeria bifida' gen. nov., sp. nov., and 'Candidatus Pseudoramibacter fermentans' sp. nov.</title>
        <authorList>
            <person name="Scarborough M.J."/>
            <person name="Myers K.S."/>
            <person name="Donohue T.J."/>
            <person name="Noguera D.R."/>
        </authorList>
    </citation>
    <scope>NUCLEOTIDE SEQUENCE</scope>
    <source>
        <strain evidence="9">LCO1.1</strain>
    </source>
</reference>
<evidence type="ECO:0000256" key="3">
    <source>
        <dbReference type="ARBA" id="ARBA00009370"/>
    </source>
</evidence>
<evidence type="ECO:0000256" key="5">
    <source>
        <dbReference type="ARBA" id="ARBA00022801"/>
    </source>
</evidence>
<comment type="caution">
    <text evidence="9">The sequence shown here is derived from an EMBL/GenBank/DDBJ whole genome shotgun (WGS) entry which is preliminary data.</text>
</comment>
<dbReference type="InterPro" id="IPR019757">
    <property type="entry name" value="Pept_S26A_signal_pept_1_Lys-AS"/>
</dbReference>
<dbReference type="InterPro" id="IPR019758">
    <property type="entry name" value="Pept_S26A_signal_pept_1_CS"/>
</dbReference>
<dbReference type="InterPro" id="IPR019533">
    <property type="entry name" value="Peptidase_S26"/>
</dbReference>
<dbReference type="GO" id="GO:0004252">
    <property type="term" value="F:serine-type endopeptidase activity"/>
    <property type="evidence" value="ECO:0007669"/>
    <property type="project" value="InterPro"/>
</dbReference>
<dbReference type="EMBL" id="VOGC01000007">
    <property type="protein sequence ID" value="MQN01925.1"/>
    <property type="molecule type" value="Genomic_DNA"/>
</dbReference>
<dbReference type="NCBIfam" id="TIGR02227">
    <property type="entry name" value="sigpep_I_bact"/>
    <property type="match status" value="1"/>
</dbReference>
<dbReference type="PANTHER" id="PTHR43390">
    <property type="entry name" value="SIGNAL PEPTIDASE I"/>
    <property type="match status" value="1"/>
</dbReference>
<sequence length="191" mass="22012">MSWVMMVVIVLAIVWFLTNYIIVNASIPSGSMENTIMTGDRLIGQRFAYWFNDPKRGDIVLFHWPVEPKTIYIKRVIGLPGETVTIKKGRIYINDSTTPLKEDYLKEKWVNENDGFTFHVPNDSYLMLGDNRNNSADSRDWAEEAVEKGVTNSTKKAKKLTYVKKKQIIAKAWFRYVGGFKNLTNTADYDN</sequence>
<keyword evidence="7" id="KW-0645">Protease</keyword>
<evidence type="ECO:0000256" key="4">
    <source>
        <dbReference type="ARBA" id="ARBA00013208"/>
    </source>
</evidence>
<feature type="domain" description="Peptidase S26" evidence="8">
    <location>
        <begin position="2"/>
        <end position="176"/>
    </location>
</feature>
<keyword evidence="5 7" id="KW-0378">Hydrolase</keyword>
<dbReference type="CDD" id="cd06530">
    <property type="entry name" value="S26_SPase_I"/>
    <property type="match status" value="1"/>
</dbReference>
<dbReference type="GO" id="GO:0005886">
    <property type="term" value="C:plasma membrane"/>
    <property type="evidence" value="ECO:0007669"/>
    <property type="project" value="UniProtKB-SubCell"/>
</dbReference>
<accession>A0A6N7J1J7</accession>
<proteinExistence type="inferred from homology"/>
<dbReference type="PRINTS" id="PR00727">
    <property type="entry name" value="LEADERPTASE"/>
</dbReference>
<dbReference type="SUPFAM" id="SSF51306">
    <property type="entry name" value="LexA/Signal peptidase"/>
    <property type="match status" value="1"/>
</dbReference>
<feature type="active site" evidence="6">
    <location>
        <position position="31"/>
    </location>
</feature>